<dbReference type="Pfam" id="PF07859">
    <property type="entry name" value="Abhydrolase_3"/>
    <property type="match status" value="1"/>
</dbReference>
<keyword evidence="3" id="KW-1185">Reference proteome</keyword>
<reference evidence="2" key="1">
    <citation type="journal article" date="2020" name="Stud. Mycol.">
        <title>101 Dothideomycetes genomes: a test case for predicting lifestyles and emergence of pathogens.</title>
        <authorList>
            <person name="Haridas S."/>
            <person name="Albert R."/>
            <person name="Binder M."/>
            <person name="Bloem J."/>
            <person name="Labutti K."/>
            <person name="Salamov A."/>
            <person name="Andreopoulos B."/>
            <person name="Baker S."/>
            <person name="Barry K."/>
            <person name="Bills G."/>
            <person name="Bluhm B."/>
            <person name="Cannon C."/>
            <person name="Castanera R."/>
            <person name="Culley D."/>
            <person name="Daum C."/>
            <person name="Ezra D."/>
            <person name="Gonzalez J."/>
            <person name="Henrissat B."/>
            <person name="Kuo A."/>
            <person name="Liang C."/>
            <person name="Lipzen A."/>
            <person name="Lutzoni F."/>
            <person name="Magnuson J."/>
            <person name="Mondo S."/>
            <person name="Nolan M."/>
            <person name="Ohm R."/>
            <person name="Pangilinan J."/>
            <person name="Park H.-J."/>
            <person name="Ramirez L."/>
            <person name="Alfaro M."/>
            <person name="Sun H."/>
            <person name="Tritt A."/>
            <person name="Yoshinaga Y."/>
            <person name="Zwiers L.-H."/>
            <person name="Turgeon B."/>
            <person name="Goodwin S."/>
            <person name="Spatafora J."/>
            <person name="Crous P."/>
            <person name="Grigoriev I."/>
        </authorList>
    </citation>
    <scope>NUCLEOTIDE SEQUENCE</scope>
    <source>
        <strain evidence="2">CBS 115976</strain>
    </source>
</reference>
<name>A0A6A6TXY9_9PEZI</name>
<dbReference type="InterPro" id="IPR029058">
    <property type="entry name" value="AB_hydrolase_fold"/>
</dbReference>
<dbReference type="EMBL" id="MU004245">
    <property type="protein sequence ID" value="KAF2663534.1"/>
    <property type="molecule type" value="Genomic_DNA"/>
</dbReference>
<dbReference type="SUPFAM" id="SSF53474">
    <property type="entry name" value="alpha/beta-Hydrolases"/>
    <property type="match status" value="1"/>
</dbReference>
<organism evidence="2 3">
    <name type="scientific">Microthyrium microscopicum</name>
    <dbReference type="NCBI Taxonomy" id="703497"/>
    <lineage>
        <taxon>Eukaryota</taxon>
        <taxon>Fungi</taxon>
        <taxon>Dikarya</taxon>
        <taxon>Ascomycota</taxon>
        <taxon>Pezizomycotina</taxon>
        <taxon>Dothideomycetes</taxon>
        <taxon>Dothideomycetes incertae sedis</taxon>
        <taxon>Microthyriales</taxon>
        <taxon>Microthyriaceae</taxon>
        <taxon>Microthyrium</taxon>
    </lineage>
</organism>
<accession>A0A6A6TXY9</accession>
<keyword evidence="2" id="KW-0378">Hydrolase</keyword>
<evidence type="ECO:0000313" key="3">
    <source>
        <dbReference type="Proteomes" id="UP000799302"/>
    </source>
</evidence>
<dbReference type="Proteomes" id="UP000799302">
    <property type="component" value="Unassembled WGS sequence"/>
</dbReference>
<dbReference type="PANTHER" id="PTHR23024:SF643">
    <property type="entry name" value="AB HYDROLASE SUPERFAMILY PROTEIN B1A11.02"/>
    <property type="match status" value="1"/>
</dbReference>
<sequence length="339" mass="37578">MAFSTPPATFQDILATGIADQAFTKFLQDTPPPEYDNDITIFKKAIEASLPARQQTFASTRPETIIEREHIIPVDDSFQSRVIICQPIESSGPTPLVVLYHGGGHCLGFPEFELDLARQLVTKLSVTVVLPSYKLAPEHPFPGGINSAWEVLKYLAAESQRPHDPKKPLFTQDTNPKLGFIVGGTSAGAELASVLAHLARDNQLSPPLTGQFLSCGSYISPDKVPFKYQPLYLSWEQNKNAPVLDRKFMDVVSKARAQDPDSPLAYSFDQHHPEDGPGEVKQGHLGLPPAFFQVCGLDPTRDDNLIYERVCGRNAEFRLGCICIQDGRIVFGHRIQIWR</sequence>
<dbReference type="GO" id="GO:0016787">
    <property type="term" value="F:hydrolase activity"/>
    <property type="evidence" value="ECO:0007669"/>
    <property type="project" value="UniProtKB-KW"/>
</dbReference>
<dbReference type="OrthoDB" id="408631at2759"/>
<evidence type="ECO:0000259" key="1">
    <source>
        <dbReference type="Pfam" id="PF07859"/>
    </source>
</evidence>
<dbReference type="PANTHER" id="PTHR23024">
    <property type="entry name" value="ARYLACETAMIDE DEACETYLASE"/>
    <property type="match status" value="1"/>
</dbReference>
<feature type="domain" description="Alpha/beta hydrolase fold-3" evidence="1">
    <location>
        <begin position="97"/>
        <end position="309"/>
    </location>
</feature>
<dbReference type="Gene3D" id="3.40.50.1820">
    <property type="entry name" value="alpha/beta hydrolase"/>
    <property type="match status" value="1"/>
</dbReference>
<protein>
    <submittedName>
        <fullName evidence="2">Alpha/beta-hydrolase</fullName>
    </submittedName>
</protein>
<dbReference type="AlphaFoldDB" id="A0A6A6TXY9"/>
<dbReference type="InterPro" id="IPR013094">
    <property type="entry name" value="AB_hydrolase_3"/>
</dbReference>
<proteinExistence type="predicted"/>
<dbReference type="InterPro" id="IPR050466">
    <property type="entry name" value="Carboxylest/Gibb_receptor"/>
</dbReference>
<gene>
    <name evidence="2" type="ORF">BT63DRAFT_430372</name>
</gene>
<evidence type="ECO:0000313" key="2">
    <source>
        <dbReference type="EMBL" id="KAF2663534.1"/>
    </source>
</evidence>